<evidence type="ECO:0000259" key="4">
    <source>
        <dbReference type="PROSITE" id="PS50995"/>
    </source>
</evidence>
<dbReference type="Proteomes" id="UP000037558">
    <property type="component" value="Unassembled WGS sequence"/>
</dbReference>
<dbReference type="GO" id="GO:0003700">
    <property type="term" value="F:DNA-binding transcription factor activity"/>
    <property type="evidence" value="ECO:0007669"/>
    <property type="project" value="InterPro"/>
</dbReference>
<evidence type="ECO:0000256" key="1">
    <source>
        <dbReference type="ARBA" id="ARBA00023015"/>
    </source>
</evidence>
<dbReference type="EMBL" id="LILC01000023">
    <property type="protein sequence ID" value="KOO42730.1"/>
    <property type="molecule type" value="Genomic_DNA"/>
</dbReference>
<dbReference type="SUPFAM" id="SSF46785">
    <property type="entry name" value="Winged helix' DNA-binding domain"/>
    <property type="match status" value="1"/>
</dbReference>
<dbReference type="OrthoDB" id="1853358at2"/>
<evidence type="ECO:0000313" key="6">
    <source>
        <dbReference type="Proteomes" id="UP000037558"/>
    </source>
</evidence>
<comment type="caution">
    <text evidence="5">The sequence shown here is derived from an EMBL/GenBank/DDBJ whole genome shotgun (WGS) entry which is preliminary data.</text>
</comment>
<feature type="domain" description="HTH marR-type" evidence="4">
    <location>
        <begin position="6"/>
        <end position="138"/>
    </location>
</feature>
<dbReference type="RefSeq" id="WP_157052774.1">
    <property type="nucleotide sequence ID" value="NZ_JAMAUM010000010.1"/>
</dbReference>
<sequence length="152" mass="17127">MNKQEKMEVRELLQQLVRDFGLLQKGGSDCCGITVIQSHIVYELDKTPNISLQTLASKLMMDTGMLSKQVNKLVEENLLSRVPDPNDRRYVLLSLTDSGKAKADEISGQMLKYMDNIMNYIEAEKQKQVVESLDLLLSAMRKNDGKGSCATR</sequence>
<keyword evidence="3" id="KW-0804">Transcription</keyword>
<evidence type="ECO:0000313" key="5">
    <source>
        <dbReference type="EMBL" id="KOO42730.1"/>
    </source>
</evidence>
<dbReference type="AlphaFoldDB" id="A0A0M0KV75"/>
<evidence type="ECO:0000256" key="2">
    <source>
        <dbReference type="ARBA" id="ARBA00023125"/>
    </source>
</evidence>
<dbReference type="GO" id="GO:0003677">
    <property type="term" value="F:DNA binding"/>
    <property type="evidence" value="ECO:0007669"/>
    <property type="project" value="UniProtKB-KW"/>
</dbReference>
<dbReference type="InterPro" id="IPR000835">
    <property type="entry name" value="HTH_MarR-typ"/>
</dbReference>
<keyword evidence="2" id="KW-0238">DNA-binding</keyword>
<dbReference type="InterPro" id="IPR036388">
    <property type="entry name" value="WH-like_DNA-bd_sf"/>
</dbReference>
<dbReference type="InterPro" id="IPR036390">
    <property type="entry name" value="WH_DNA-bd_sf"/>
</dbReference>
<dbReference type="PATRIC" id="fig|284581.3.peg.2785"/>
<keyword evidence="1" id="KW-0805">Transcription regulation</keyword>
<dbReference type="PANTHER" id="PTHR42756:SF1">
    <property type="entry name" value="TRANSCRIPTIONAL REPRESSOR OF EMRAB OPERON"/>
    <property type="match status" value="1"/>
</dbReference>
<evidence type="ECO:0000256" key="3">
    <source>
        <dbReference type="ARBA" id="ARBA00023163"/>
    </source>
</evidence>
<protein>
    <submittedName>
        <fullName evidence="5">MarR family transcriptional regulator</fullName>
    </submittedName>
</protein>
<proteinExistence type="predicted"/>
<organism evidence="5 6">
    <name type="scientific">Priestia koreensis</name>
    <dbReference type="NCBI Taxonomy" id="284581"/>
    <lineage>
        <taxon>Bacteria</taxon>
        <taxon>Bacillati</taxon>
        <taxon>Bacillota</taxon>
        <taxon>Bacilli</taxon>
        <taxon>Bacillales</taxon>
        <taxon>Bacillaceae</taxon>
        <taxon>Priestia</taxon>
    </lineage>
</organism>
<dbReference type="Pfam" id="PF01047">
    <property type="entry name" value="MarR"/>
    <property type="match status" value="1"/>
</dbReference>
<dbReference type="SMART" id="SM00347">
    <property type="entry name" value="HTH_MARR"/>
    <property type="match status" value="1"/>
</dbReference>
<reference evidence="6" key="1">
    <citation type="submission" date="2015-08" db="EMBL/GenBank/DDBJ databases">
        <title>Fjat-14210 dsm16467.</title>
        <authorList>
            <person name="Liu B."/>
            <person name="Wang J."/>
            <person name="Zhu Y."/>
            <person name="Liu G."/>
            <person name="Chen Q."/>
            <person name="Chen Z."/>
            <person name="Lan J."/>
            <person name="Che J."/>
            <person name="Ge C."/>
            <person name="Shi H."/>
            <person name="Pan Z."/>
            <person name="Liu X."/>
        </authorList>
    </citation>
    <scope>NUCLEOTIDE SEQUENCE [LARGE SCALE GENOMIC DNA]</scope>
    <source>
        <strain evidence="6">DSM 16467</strain>
    </source>
</reference>
<name>A0A0M0KV75_9BACI</name>
<dbReference type="PANTHER" id="PTHR42756">
    <property type="entry name" value="TRANSCRIPTIONAL REGULATOR, MARR"/>
    <property type="match status" value="1"/>
</dbReference>
<dbReference type="Gene3D" id="1.10.10.10">
    <property type="entry name" value="Winged helix-like DNA-binding domain superfamily/Winged helix DNA-binding domain"/>
    <property type="match status" value="1"/>
</dbReference>
<gene>
    <name evidence="5" type="ORF">AMD01_16415</name>
</gene>
<dbReference type="PROSITE" id="PS50995">
    <property type="entry name" value="HTH_MARR_2"/>
    <property type="match status" value="1"/>
</dbReference>
<accession>A0A0M0KV75</accession>
<keyword evidence="6" id="KW-1185">Reference proteome</keyword>
<dbReference type="STRING" id="284581.AMD01_16415"/>